<dbReference type="PANTHER" id="PTHR10334">
    <property type="entry name" value="CYSTEINE-RICH SECRETORY PROTEIN-RELATED"/>
    <property type="match status" value="1"/>
</dbReference>
<feature type="chain" id="PRO_5043786621" evidence="6">
    <location>
        <begin position="20"/>
        <end position="317"/>
    </location>
</feature>
<evidence type="ECO:0000256" key="4">
    <source>
        <dbReference type="ARBA" id="ARBA00022729"/>
    </source>
</evidence>
<dbReference type="Gene3D" id="3.40.33.10">
    <property type="entry name" value="CAP"/>
    <property type="match status" value="1"/>
</dbReference>
<dbReference type="AlphaFoldDB" id="A0AAV5S2W5"/>
<keyword evidence="9" id="KW-1185">Reference proteome</keyword>
<protein>
    <submittedName>
        <fullName evidence="8">Sterol-binding protein</fullName>
    </submittedName>
</protein>
<dbReference type="InterPro" id="IPR001283">
    <property type="entry name" value="CRISP-related"/>
</dbReference>
<organism evidence="8 9">
    <name type="scientific">Maudiozyma humilis</name>
    <name type="common">Sour dough yeast</name>
    <name type="synonym">Kazachstania humilis</name>
    <dbReference type="NCBI Taxonomy" id="51915"/>
    <lineage>
        <taxon>Eukaryota</taxon>
        <taxon>Fungi</taxon>
        <taxon>Dikarya</taxon>
        <taxon>Ascomycota</taxon>
        <taxon>Saccharomycotina</taxon>
        <taxon>Saccharomycetes</taxon>
        <taxon>Saccharomycetales</taxon>
        <taxon>Saccharomycetaceae</taxon>
        <taxon>Maudiozyma</taxon>
    </lineage>
</organism>
<keyword evidence="5" id="KW-0445">Lipid transport</keyword>
<comment type="subcellular location">
    <subcellularLocation>
        <location evidence="1">Secreted</location>
    </subcellularLocation>
</comment>
<feature type="domain" description="SCP" evidence="7">
    <location>
        <begin position="179"/>
        <end position="307"/>
    </location>
</feature>
<evidence type="ECO:0000256" key="3">
    <source>
        <dbReference type="ARBA" id="ARBA00022525"/>
    </source>
</evidence>
<dbReference type="EMBL" id="BTGD01000020">
    <property type="protein sequence ID" value="GMM58195.1"/>
    <property type="molecule type" value="Genomic_DNA"/>
</dbReference>
<keyword evidence="3" id="KW-0964">Secreted</keyword>
<sequence length="317" mass="32792">MQLSKTALLTALTASTALASPAVVTVTEHVHQEATVTVQGFVYYNDGALTTTYVTLNGLAQIATATPTTAAATSVAATSAKHVSAVAASNVAATTSPATTLKTSSRSSKAPVQVTKASTTSAAAAAASQQAVTVTAKGADTTVQQATFIGTTRTGKDTTSTHTRTTVVQRPTDNIDLSDFASSMLAEHNAKRELHSNTPDLTWSQSLADYAQNYADNYDCSGNLVHSGGPHGENLAVGYGTTGAVDAWYNEIDNYDYSNPGFSSNSGHFTQLVWKNTQSVGCGVKACGGVWGDYVICSYDPAGNVAGKYADNVQPLN</sequence>
<evidence type="ECO:0000256" key="2">
    <source>
        <dbReference type="ARBA" id="ARBA00009923"/>
    </source>
</evidence>
<dbReference type="GO" id="GO:0015908">
    <property type="term" value="P:fatty acid transport"/>
    <property type="evidence" value="ECO:0007669"/>
    <property type="project" value="UniProtKB-ARBA"/>
</dbReference>
<dbReference type="Pfam" id="PF00188">
    <property type="entry name" value="CAP"/>
    <property type="match status" value="1"/>
</dbReference>
<evidence type="ECO:0000313" key="8">
    <source>
        <dbReference type="EMBL" id="GMM58195.1"/>
    </source>
</evidence>
<dbReference type="FunFam" id="3.40.33.10:FF:000012">
    <property type="entry name" value="Secreted protein PRY1"/>
    <property type="match status" value="1"/>
</dbReference>
<accession>A0AAV5S2W5</accession>
<dbReference type="PRINTS" id="PR00837">
    <property type="entry name" value="V5TPXLIKE"/>
</dbReference>
<evidence type="ECO:0000256" key="1">
    <source>
        <dbReference type="ARBA" id="ARBA00004613"/>
    </source>
</evidence>
<keyword evidence="4 6" id="KW-0732">Signal</keyword>
<feature type="signal peptide" evidence="6">
    <location>
        <begin position="1"/>
        <end position="19"/>
    </location>
</feature>
<comment type="similarity">
    <text evidence="2">Belongs to the CRISP family.</text>
</comment>
<evidence type="ECO:0000259" key="7">
    <source>
        <dbReference type="SMART" id="SM00198"/>
    </source>
</evidence>
<dbReference type="SMART" id="SM00198">
    <property type="entry name" value="SCP"/>
    <property type="match status" value="1"/>
</dbReference>
<dbReference type="PROSITE" id="PS01009">
    <property type="entry name" value="CRISP_1"/>
    <property type="match status" value="1"/>
</dbReference>
<dbReference type="InterPro" id="IPR014044">
    <property type="entry name" value="CAP_dom"/>
</dbReference>
<name>A0AAV5S2W5_MAUHU</name>
<comment type="caution">
    <text evidence="8">The sequence shown here is derived from an EMBL/GenBank/DDBJ whole genome shotgun (WGS) entry which is preliminary data.</text>
</comment>
<dbReference type="InterPro" id="IPR018244">
    <property type="entry name" value="Allrgn_V5/Tpx1_CS"/>
</dbReference>
<dbReference type="GO" id="GO:0005576">
    <property type="term" value="C:extracellular region"/>
    <property type="evidence" value="ECO:0007669"/>
    <property type="project" value="UniProtKB-SubCell"/>
</dbReference>
<dbReference type="InterPro" id="IPR035940">
    <property type="entry name" value="CAP_sf"/>
</dbReference>
<gene>
    <name evidence="8" type="ORF">DAKH74_048110</name>
</gene>
<dbReference type="CDD" id="cd05384">
    <property type="entry name" value="CAP_PRY1-like"/>
    <property type="match status" value="1"/>
</dbReference>
<evidence type="ECO:0000313" key="9">
    <source>
        <dbReference type="Proteomes" id="UP001377567"/>
    </source>
</evidence>
<evidence type="ECO:0000256" key="5">
    <source>
        <dbReference type="ARBA" id="ARBA00023055"/>
    </source>
</evidence>
<evidence type="ECO:0000256" key="6">
    <source>
        <dbReference type="SAM" id="SignalP"/>
    </source>
</evidence>
<keyword evidence="5" id="KW-0813">Transport</keyword>
<proteinExistence type="inferred from homology"/>
<reference evidence="8 9" key="1">
    <citation type="journal article" date="2023" name="Elife">
        <title>Identification of key yeast species and microbe-microbe interactions impacting larval growth of Drosophila in the wild.</title>
        <authorList>
            <person name="Mure A."/>
            <person name="Sugiura Y."/>
            <person name="Maeda R."/>
            <person name="Honda K."/>
            <person name="Sakurai N."/>
            <person name="Takahashi Y."/>
            <person name="Watada M."/>
            <person name="Katoh T."/>
            <person name="Gotoh A."/>
            <person name="Gotoh Y."/>
            <person name="Taniguchi I."/>
            <person name="Nakamura K."/>
            <person name="Hayashi T."/>
            <person name="Katayama T."/>
            <person name="Uemura T."/>
            <person name="Hattori Y."/>
        </authorList>
    </citation>
    <scope>NUCLEOTIDE SEQUENCE [LARGE SCALE GENOMIC DNA]</scope>
    <source>
        <strain evidence="8 9">KH-74</strain>
    </source>
</reference>
<dbReference type="SUPFAM" id="SSF55797">
    <property type="entry name" value="PR-1-like"/>
    <property type="match status" value="1"/>
</dbReference>
<dbReference type="PROSITE" id="PS01010">
    <property type="entry name" value="CRISP_2"/>
    <property type="match status" value="1"/>
</dbReference>
<dbReference type="GO" id="GO:0015918">
    <property type="term" value="P:sterol transport"/>
    <property type="evidence" value="ECO:0007669"/>
    <property type="project" value="UniProtKB-ARBA"/>
</dbReference>
<dbReference type="Proteomes" id="UP001377567">
    <property type="component" value="Unassembled WGS sequence"/>
</dbReference>